<protein>
    <recommendedName>
        <fullName evidence="2">DUF3835 domain-containing protein</fullName>
    </recommendedName>
</protein>
<sequence length="58" mass="6492">KVVEKDPMPSTVPYLTIVPPALPTILERKQEEVAPDVTPPEQAPKRVSKFKAARLQQK</sequence>
<dbReference type="Proteomes" id="UP001434883">
    <property type="component" value="Unassembled WGS sequence"/>
</dbReference>
<gene>
    <name evidence="3" type="ORF">XENOCAPTIV_002192</name>
</gene>
<feature type="compositionally biased region" description="Basic residues" evidence="1">
    <location>
        <begin position="46"/>
        <end position="58"/>
    </location>
</feature>
<evidence type="ECO:0000259" key="2">
    <source>
        <dbReference type="Pfam" id="PF12927"/>
    </source>
</evidence>
<keyword evidence="4" id="KW-1185">Reference proteome</keyword>
<feature type="domain" description="DUF3835" evidence="2">
    <location>
        <begin position="29"/>
        <end position="55"/>
    </location>
</feature>
<organism evidence="3 4">
    <name type="scientific">Xenoophorus captivus</name>
    <dbReference type="NCBI Taxonomy" id="1517983"/>
    <lineage>
        <taxon>Eukaryota</taxon>
        <taxon>Metazoa</taxon>
        <taxon>Chordata</taxon>
        <taxon>Craniata</taxon>
        <taxon>Vertebrata</taxon>
        <taxon>Euteleostomi</taxon>
        <taxon>Actinopterygii</taxon>
        <taxon>Neopterygii</taxon>
        <taxon>Teleostei</taxon>
        <taxon>Neoteleostei</taxon>
        <taxon>Acanthomorphata</taxon>
        <taxon>Ovalentaria</taxon>
        <taxon>Atherinomorphae</taxon>
        <taxon>Cyprinodontiformes</taxon>
        <taxon>Goodeidae</taxon>
        <taxon>Xenoophorus</taxon>
    </lineage>
</organism>
<accession>A0ABV0QUY7</accession>
<comment type="caution">
    <text evidence="3">The sequence shown here is derived from an EMBL/GenBank/DDBJ whole genome shotgun (WGS) entry which is preliminary data.</text>
</comment>
<name>A0ABV0QUY7_9TELE</name>
<dbReference type="EMBL" id="JAHRIN010025221">
    <property type="protein sequence ID" value="MEQ2199287.1"/>
    <property type="molecule type" value="Genomic_DNA"/>
</dbReference>
<evidence type="ECO:0000256" key="1">
    <source>
        <dbReference type="SAM" id="MobiDB-lite"/>
    </source>
</evidence>
<proteinExistence type="predicted"/>
<evidence type="ECO:0000313" key="4">
    <source>
        <dbReference type="Proteomes" id="UP001434883"/>
    </source>
</evidence>
<dbReference type="InterPro" id="IPR024325">
    <property type="entry name" value="DUF3835"/>
</dbReference>
<evidence type="ECO:0000313" key="3">
    <source>
        <dbReference type="EMBL" id="MEQ2199287.1"/>
    </source>
</evidence>
<reference evidence="3 4" key="1">
    <citation type="submission" date="2021-06" db="EMBL/GenBank/DDBJ databases">
        <authorList>
            <person name="Palmer J.M."/>
        </authorList>
    </citation>
    <scope>NUCLEOTIDE SEQUENCE [LARGE SCALE GENOMIC DNA]</scope>
    <source>
        <strain evidence="3 4">XC_2019</strain>
        <tissue evidence="3">Muscle</tissue>
    </source>
</reference>
<dbReference type="Pfam" id="PF12927">
    <property type="entry name" value="DUF3835"/>
    <property type="match status" value="1"/>
</dbReference>
<feature type="non-terminal residue" evidence="3">
    <location>
        <position position="1"/>
    </location>
</feature>
<feature type="region of interest" description="Disordered" evidence="1">
    <location>
        <begin position="32"/>
        <end position="58"/>
    </location>
</feature>